<dbReference type="EMBL" id="JABANO010014242">
    <property type="protein sequence ID" value="KAF4738914.1"/>
    <property type="molecule type" value="Genomic_DNA"/>
</dbReference>
<evidence type="ECO:0000313" key="1">
    <source>
        <dbReference type="EMBL" id="KAF4738914.1"/>
    </source>
</evidence>
<organism evidence="1 2">
    <name type="scientific">Perkinsus olseni</name>
    <name type="common">Perkinsus atlanticus</name>
    <dbReference type="NCBI Taxonomy" id="32597"/>
    <lineage>
        <taxon>Eukaryota</taxon>
        <taxon>Sar</taxon>
        <taxon>Alveolata</taxon>
        <taxon>Perkinsozoa</taxon>
        <taxon>Perkinsea</taxon>
        <taxon>Perkinsida</taxon>
        <taxon>Perkinsidae</taxon>
        <taxon>Perkinsus</taxon>
    </lineage>
</organism>
<sequence length="144" mass="15604">GYSRNSQRWADREALAHALVGDMAAATTDVLVPVILCGEDSFMKALKGSTRDKTTRHFIGLAELDTSIIVFPRSPSAEALKNAVDEVPPRIRRRVSVAGGYSDPHPGLSSSRIRAAIAESSGLEAPGVDQSLLAFIRERKLYQQ</sequence>
<feature type="non-terminal residue" evidence="1">
    <location>
        <position position="144"/>
    </location>
</feature>
<accession>A0A7J6T0Z2</accession>
<comment type="caution">
    <text evidence="1">The sequence shown here is derived from an EMBL/GenBank/DDBJ whole genome shotgun (WGS) entry which is preliminary data.</text>
</comment>
<proteinExistence type="predicted"/>
<dbReference type="AlphaFoldDB" id="A0A7J6T0Z2"/>
<dbReference type="Proteomes" id="UP000553632">
    <property type="component" value="Unassembled WGS sequence"/>
</dbReference>
<keyword evidence="2" id="KW-1185">Reference proteome</keyword>
<dbReference type="Gene3D" id="3.40.50.620">
    <property type="entry name" value="HUPs"/>
    <property type="match status" value="1"/>
</dbReference>
<dbReference type="InterPro" id="IPR014729">
    <property type="entry name" value="Rossmann-like_a/b/a_fold"/>
</dbReference>
<evidence type="ECO:0000313" key="2">
    <source>
        <dbReference type="Proteomes" id="UP000553632"/>
    </source>
</evidence>
<reference evidence="1 2" key="1">
    <citation type="submission" date="2020-04" db="EMBL/GenBank/DDBJ databases">
        <title>Perkinsus olseni comparative genomics.</title>
        <authorList>
            <person name="Bogema D.R."/>
        </authorList>
    </citation>
    <scope>NUCLEOTIDE SEQUENCE [LARGE SCALE GENOMIC DNA]</scope>
    <source>
        <strain evidence="1 2">ATCC PRA-207</strain>
    </source>
</reference>
<name>A0A7J6T0Z2_PEROL</name>
<gene>
    <name evidence="1" type="ORF">FOZ63_021287</name>
</gene>
<protein>
    <submittedName>
        <fullName evidence="1">Uncharacterized protein</fullName>
    </submittedName>
</protein>